<evidence type="ECO:0000259" key="1">
    <source>
        <dbReference type="Pfam" id="PF13454"/>
    </source>
</evidence>
<dbReference type="InterPro" id="IPR036188">
    <property type="entry name" value="FAD/NAD-bd_sf"/>
</dbReference>
<name>A0ABD4T3G2_9CYAN</name>
<protein>
    <submittedName>
        <fullName evidence="2">Lysine N(6)-hydroxylase/L-ornithine N(5)-oxygenase family protein</fullName>
    </submittedName>
</protein>
<dbReference type="RefSeq" id="WP_166282132.1">
    <property type="nucleotide sequence ID" value="NZ_JTHE03000059.1"/>
</dbReference>
<organism evidence="2 3">
    <name type="scientific">Lyngbya confervoides BDU141951</name>
    <dbReference type="NCBI Taxonomy" id="1574623"/>
    <lineage>
        <taxon>Bacteria</taxon>
        <taxon>Bacillati</taxon>
        <taxon>Cyanobacteriota</taxon>
        <taxon>Cyanophyceae</taxon>
        <taxon>Oscillatoriophycideae</taxon>
        <taxon>Oscillatoriales</taxon>
        <taxon>Microcoleaceae</taxon>
        <taxon>Lyngbya</taxon>
    </lineage>
</organism>
<comment type="caution">
    <text evidence="2">The sequence shown here is derived from an EMBL/GenBank/DDBJ whole genome shotgun (WGS) entry which is preliminary data.</text>
</comment>
<dbReference type="InterPro" id="IPR038732">
    <property type="entry name" value="HpyO/CreE_NAD-binding"/>
</dbReference>
<dbReference type="SUPFAM" id="SSF51905">
    <property type="entry name" value="FAD/NAD(P)-binding domain"/>
    <property type="match status" value="1"/>
</dbReference>
<proteinExistence type="predicted"/>
<sequence length="426" mass="47632">MLASAVTASAVTASAPATLDIAIVGAGPQALTLVTHLIQKRKDLRQRFQVFDPSGTWMQTWQHQFEALEIPHLRSPAVHHPDPHAGALRNFAEHRAAELHGPYGRPGTQLFYDFCQDVIRRWDLGDRVYPARVEQMDVQPHSRRWPFRLRLDNGQQVRARRVVLAMGSGRAHTPAWTTTLDRPYPCDRLRHAQDVDLRQAEVAGQTVLIIGSGLTSGHLAIGAVHRGARVLLMARRQYREMLFDADPGWLGPKYLKGFAAQACWEARHRQILAARNGGSLTPEVLTQLRRLQRRGQVTLYEQCQVQQARWQAPHWQIHCQTQGQHVCLADQPIDHLWLATGQQTSLADHPLLQSIQAQFPAQWVNGWPVLDEHLRWPGCELFVMGAGAALQLGPVARNLAGARMACDRIVPALAKPSLALSPTISQ</sequence>
<dbReference type="AlphaFoldDB" id="A0ABD4T3G2"/>
<dbReference type="PANTHER" id="PTHR38663:SF1">
    <property type="entry name" value="L-ORNITHINE N(5)-MONOOXYGENASE"/>
    <property type="match status" value="1"/>
</dbReference>
<dbReference type="EMBL" id="JTHE03000059">
    <property type="protein sequence ID" value="MCM1983214.1"/>
    <property type="molecule type" value="Genomic_DNA"/>
</dbReference>
<dbReference type="PANTHER" id="PTHR38663">
    <property type="match status" value="1"/>
</dbReference>
<evidence type="ECO:0000313" key="2">
    <source>
        <dbReference type="EMBL" id="MCM1983214.1"/>
    </source>
</evidence>
<reference evidence="2 3" key="1">
    <citation type="journal article" date="2015" name="Genome Announc.">
        <title>Draft Genome Sequence of Filamentous Marine Cyanobacterium Lyngbya confervoides Strain BDU141951.</title>
        <authorList>
            <person name="Chandrababunaidu M.M."/>
            <person name="Sen D."/>
            <person name="Tripathy S."/>
        </authorList>
    </citation>
    <scope>NUCLEOTIDE SEQUENCE [LARGE SCALE GENOMIC DNA]</scope>
    <source>
        <strain evidence="2 3">BDU141951</strain>
    </source>
</reference>
<dbReference type="Pfam" id="PF13454">
    <property type="entry name" value="NAD_binding_9"/>
    <property type="match status" value="1"/>
</dbReference>
<accession>A0ABD4T3G2</accession>
<evidence type="ECO:0000313" key="3">
    <source>
        <dbReference type="Proteomes" id="UP000031561"/>
    </source>
</evidence>
<feature type="domain" description="FAD-dependent urate hydroxylase HpyO/Asp monooxygenase CreE-like FAD/NAD(P)-binding" evidence="1">
    <location>
        <begin position="22"/>
        <end position="168"/>
    </location>
</feature>
<gene>
    <name evidence="2" type="ORF">QQ91_0010310</name>
</gene>
<dbReference type="Gene3D" id="3.50.50.60">
    <property type="entry name" value="FAD/NAD(P)-binding domain"/>
    <property type="match status" value="1"/>
</dbReference>
<dbReference type="Proteomes" id="UP000031561">
    <property type="component" value="Unassembled WGS sequence"/>
</dbReference>
<keyword evidence="3" id="KW-1185">Reference proteome</keyword>